<name>A0ABS4QFR7_9NOCA</name>
<feature type="transmembrane region" description="Helical" evidence="8">
    <location>
        <begin position="244"/>
        <end position="264"/>
    </location>
</feature>
<comment type="similarity">
    <text evidence="2">Belongs to the DoxX family.</text>
</comment>
<evidence type="ECO:0000256" key="4">
    <source>
        <dbReference type="ARBA" id="ARBA00022692"/>
    </source>
</evidence>
<feature type="region of interest" description="Disordered" evidence="7">
    <location>
        <begin position="1"/>
        <end position="95"/>
    </location>
</feature>
<keyword evidence="3" id="KW-1003">Cell membrane</keyword>
<evidence type="ECO:0000256" key="6">
    <source>
        <dbReference type="ARBA" id="ARBA00023136"/>
    </source>
</evidence>
<dbReference type="Pfam" id="PF07681">
    <property type="entry name" value="DoxX"/>
    <property type="match status" value="1"/>
</dbReference>
<feature type="compositionally biased region" description="Low complexity" evidence="7">
    <location>
        <begin position="66"/>
        <end position="80"/>
    </location>
</feature>
<reference evidence="9 10" key="1">
    <citation type="submission" date="2021-03" db="EMBL/GenBank/DDBJ databases">
        <title>Sequencing the genomes of 1000 actinobacteria strains.</title>
        <authorList>
            <person name="Klenk H.-P."/>
        </authorList>
    </citation>
    <scope>NUCLEOTIDE SEQUENCE [LARGE SCALE GENOMIC DNA]</scope>
    <source>
        <strain evidence="9 10">DSM 45516</strain>
    </source>
</reference>
<feature type="compositionally biased region" description="Basic and acidic residues" evidence="7">
    <location>
        <begin position="41"/>
        <end position="51"/>
    </location>
</feature>
<dbReference type="InterPro" id="IPR051907">
    <property type="entry name" value="DoxX-like_oxidoreductase"/>
</dbReference>
<dbReference type="PANTHER" id="PTHR33452:SF1">
    <property type="entry name" value="INNER MEMBRANE PROTEIN YPHA-RELATED"/>
    <property type="match status" value="1"/>
</dbReference>
<keyword evidence="5 8" id="KW-1133">Transmembrane helix</keyword>
<evidence type="ECO:0000256" key="8">
    <source>
        <dbReference type="SAM" id="Phobius"/>
    </source>
</evidence>
<evidence type="ECO:0000256" key="1">
    <source>
        <dbReference type="ARBA" id="ARBA00004651"/>
    </source>
</evidence>
<comment type="subcellular location">
    <subcellularLocation>
        <location evidence="1">Cell membrane</location>
        <topology evidence="1">Multi-pass membrane protein</topology>
    </subcellularLocation>
</comment>
<dbReference type="EMBL" id="JAGGMR010000001">
    <property type="protein sequence ID" value="MBP2189939.1"/>
    <property type="molecule type" value="Genomic_DNA"/>
</dbReference>
<dbReference type="InterPro" id="IPR032808">
    <property type="entry name" value="DoxX"/>
</dbReference>
<sequence length="277" mass="29108">MTDKPKDPSGDPDAGSATGRGVTSPYDSPTGQFPRVGGGPELRKDVPRTEEELGIEPDVPTVGEQAAPTAPYSYASIPPAANTPGEPSSAMRRRAAENRRGTLDFGLFLLRLVVGGTFIYHGLQKLTGWFHGPGLDGTRDMMTNGGWDHATVSAILLTTGELLGGILLVLGLATPLAAGAVLAVIINAWLWKQGMNPGFQYNAGVRSGVEMDSILVGAAAAIILTGPGRWSLDRNRGWAIRPAWGSFVVLLLAVAVAILTFWFLHGGNPLTGIGPFD</sequence>
<dbReference type="Proteomes" id="UP001519325">
    <property type="component" value="Unassembled WGS sequence"/>
</dbReference>
<evidence type="ECO:0000313" key="10">
    <source>
        <dbReference type="Proteomes" id="UP001519325"/>
    </source>
</evidence>
<protein>
    <submittedName>
        <fullName evidence="9">Oxidoreductase</fullName>
    </submittedName>
</protein>
<organism evidence="9 10">
    <name type="scientific">Nocardia goodfellowii</name>
    <dbReference type="NCBI Taxonomy" id="882446"/>
    <lineage>
        <taxon>Bacteria</taxon>
        <taxon>Bacillati</taxon>
        <taxon>Actinomycetota</taxon>
        <taxon>Actinomycetes</taxon>
        <taxon>Mycobacteriales</taxon>
        <taxon>Nocardiaceae</taxon>
        <taxon>Nocardia</taxon>
    </lineage>
</organism>
<dbReference type="RefSeq" id="WP_209889351.1">
    <property type="nucleotide sequence ID" value="NZ_JAGGMR010000001.1"/>
</dbReference>
<keyword evidence="6 8" id="KW-0472">Membrane</keyword>
<keyword evidence="10" id="KW-1185">Reference proteome</keyword>
<gene>
    <name evidence="9" type="ORF">BJ987_002840</name>
</gene>
<accession>A0ABS4QFR7</accession>
<proteinExistence type="inferred from homology"/>
<evidence type="ECO:0000256" key="5">
    <source>
        <dbReference type="ARBA" id="ARBA00022989"/>
    </source>
</evidence>
<evidence type="ECO:0000256" key="2">
    <source>
        <dbReference type="ARBA" id="ARBA00006679"/>
    </source>
</evidence>
<feature type="transmembrane region" description="Helical" evidence="8">
    <location>
        <begin position="166"/>
        <end position="190"/>
    </location>
</feature>
<evidence type="ECO:0000256" key="7">
    <source>
        <dbReference type="SAM" id="MobiDB-lite"/>
    </source>
</evidence>
<feature type="transmembrane region" description="Helical" evidence="8">
    <location>
        <begin position="101"/>
        <end position="123"/>
    </location>
</feature>
<keyword evidence="4 8" id="KW-0812">Transmembrane</keyword>
<evidence type="ECO:0000256" key="3">
    <source>
        <dbReference type="ARBA" id="ARBA00022475"/>
    </source>
</evidence>
<dbReference type="PANTHER" id="PTHR33452">
    <property type="entry name" value="OXIDOREDUCTASE CATD-RELATED"/>
    <property type="match status" value="1"/>
</dbReference>
<evidence type="ECO:0000313" key="9">
    <source>
        <dbReference type="EMBL" id="MBP2189939.1"/>
    </source>
</evidence>
<comment type="caution">
    <text evidence="9">The sequence shown here is derived from an EMBL/GenBank/DDBJ whole genome shotgun (WGS) entry which is preliminary data.</text>
</comment>